<name>A0ABQ8RW96_PERAM</name>
<proteinExistence type="predicted"/>
<sequence length="246" mass="28804">MDVIKMEPDIHSLPMQSSAEEKKPLLEEGNLLDLSETRIKEECVDDSYNHTSEIKLEEIILPNNFPVMKCEVEDIMLVMTMKLISLKIQNHNKSMGTINRVLKPSLVQRHTRIRAYKTLARPMLTYGSEAWTICKRDINRITASEMKFMIITAGYTKLDKNKTVDILQDLQISSVMDHITTYRNNWQQHLQRMDRSRIPHQILNYHPRGKRYGRKMMMMMMMNNFIILKILMSADTSFKLLLISGI</sequence>
<dbReference type="Proteomes" id="UP001148838">
    <property type="component" value="Unassembled WGS sequence"/>
</dbReference>
<dbReference type="PANTHER" id="PTHR47027">
    <property type="entry name" value="REVERSE TRANSCRIPTASE DOMAIN-CONTAINING PROTEIN"/>
    <property type="match status" value="1"/>
</dbReference>
<keyword evidence="3" id="KW-1185">Reference proteome</keyword>
<protein>
    <submittedName>
        <fullName evidence="2">Uncharacterized protein</fullName>
    </submittedName>
</protein>
<evidence type="ECO:0000313" key="2">
    <source>
        <dbReference type="EMBL" id="KAJ4425946.1"/>
    </source>
</evidence>
<dbReference type="PANTHER" id="PTHR47027:SF25">
    <property type="entry name" value="REVERSE TRANSCRIPTASE DOMAIN-CONTAINING PROTEIN"/>
    <property type="match status" value="1"/>
</dbReference>
<feature type="compositionally biased region" description="Basic and acidic residues" evidence="1">
    <location>
        <begin position="1"/>
        <end position="10"/>
    </location>
</feature>
<evidence type="ECO:0000256" key="1">
    <source>
        <dbReference type="SAM" id="MobiDB-lite"/>
    </source>
</evidence>
<dbReference type="EMBL" id="JAJSOF020000041">
    <property type="protein sequence ID" value="KAJ4425946.1"/>
    <property type="molecule type" value="Genomic_DNA"/>
</dbReference>
<accession>A0ABQ8RW96</accession>
<evidence type="ECO:0000313" key="3">
    <source>
        <dbReference type="Proteomes" id="UP001148838"/>
    </source>
</evidence>
<organism evidence="2 3">
    <name type="scientific">Periplaneta americana</name>
    <name type="common">American cockroach</name>
    <name type="synonym">Blatta americana</name>
    <dbReference type="NCBI Taxonomy" id="6978"/>
    <lineage>
        <taxon>Eukaryota</taxon>
        <taxon>Metazoa</taxon>
        <taxon>Ecdysozoa</taxon>
        <taxon>Arthropoda</taxon>
        <taxon>Hexapoda</taxon>
        <taxon>Insecta</taxon>
        <taxon>Pterygota</taxon>
        <taxon>Neoptera</taxon>
        <taxon>Polyneoptera</taxon>
        <taxon>Dictyoptera</taxon>
        <taxon>Blattodea</taxon>
        <taxon>Blattoidea</taxon>
        <taxon>Blattidae</taxon>
        <taxon>Blattinae</taxon>
        <taxon>Periplaneta</taxon>
    </lineage>
</organism>
<reference evidence="2 3" key="1">
    <citation type="journal article" date="2022" name="Allergy">
        <title>Genome assembly and annotation of Periplaneta americana reveal a comprehensive cockroach allergen profile.</title>
        <authorList>
            <person name="Wang L."/>
            <person name="Xiong Q."/>
            <person name="Saelim N."/>
            <person name="Wang L."/>
            <person name="Nong W."/>
            <person name="Wan A.T."/>
            <person name="Shi M."/>
            <person name="Liu X."/>
            <person name="Cao Q."/>
            <person name="Hui J.H.L."/>
            <person name="Sookrung N."/>
            <person name="Leung T.F."/>
            <person name="Tungtrongchitr A."/>
            <person name="Tsui S.K.W."/>
        </authorList>
    </citation>
    <scope>NUCLEOTIDE SEQUENCE [LARGE SCALE GENOMIC DNA]</scope>
    <source>
        <strain evidence="2">PWHHKU_190912</strain>
    </source>
</reference>
<comment type="caution">
    <text evidence="2">The sequence shown here is derived from an EMBL/GenBank/DDBJ whole genome shotgun (WGS) entry which is preliminary data.</text>
</comment>
<gene>
    <name evidence="2" type="ORF">ANN_27572</name>
</gene>
<feature type="region of interest" description="Disordered" evidence="1">
    <location>
        <begin position="1"/>
        <end position="22"/>
    </location>
</feature>